<dbReference type="InterPro" id="IPR036249">
    <property type="entry name" value="Thioredoxin-like_sf"/>
</dbReference>
<dbReference type="GO" id="GO:0016491">
    <property type="term" value="F:oxidoreductase activity"/>
    <property type="evidence" value="ECO:0007669"/>
    <property type="project" value="InterPro"/>
</dbReference>
<dbReference type="Pfam" id="PF00578">
    <property type="entry name" value="AhpC-TSA"/>
    <property type="match status" value="1"/>
</dbReference>
<keyword evidence="2" id="KW-0732">Signal</keyword>
<dbReference type="SUPFAM" id="SSF52833">
    <property type="entry name" value="Thioredoxin-like"/>
    <property type="match status" value="1"/>
</dbReference>
<evidence type="ECO:0000256" key="1">
    <source>
        <dbReference type="ARBA" id="ARBA00023284"/>
    </source>
</evidence>
<evidence type="ECO:0000256" key="2">
    <source>
        <dbReference type="SAM" id="SignalP"/>
    </source>
</evidence>
<dbReference type="RefSeq" id="WP_168057957.1">
    <property type="nucleotide sequence ID" value="NZ_VTOW01000001.1"/>
</dbReference>
<gene>
    <name evidence="4" type="ORF">MNODULE_02750</name>
</gene>
<dbReference type="CDD" id="cd02966">
    <property type="entry name" value="TlpA_like_family"/>
    <property type="match status" value="1"/>
</dbReference>
<dbReference type="AlphaFoldDB" id="A0A7X6DM04"/>
<evidence type="ECO:0000259" key="3">
    <source>
        <dbReference type="PROSITE" id="PS51352"/>
    </source>
</evidence>
<feature type="chain" id="PRO_5030954789" evidence="2">
    <location>
        <begin position="24"/>
        <end position="168"/>
    </location>
</feature>
<dbReference type="InterPro" id="IPR000866">
    <property type="entry name" value="AhpC/TSA"/>
</dbReference>
<dbReference type="Proteomes" id="UP000534783">
    <property type="component" value="Unassembled WGS sequence"/>
</dbReference>
<comment type="caution">
    <text evidence="4">The sequence shown here is derived from an EMBL/GenBank/DDBJ whole genome shotgun (WGS) entry which is preliminary data.</text>
</comment>
<dbReference type="PROSITE" id="PS51352">
    <property type="entry name" value="THIOREDOXIN_2"/>
    <property type="match status" value="1"/>
</dbReference>
<dbReference type="InterPro" id="IPR013766">
    <property type="entry name" value="Thioredoxin_domain"/>
</dbReference>
<accession>A0A7X6DM04</accession>
<dbReference type="PROSITE" id="PS00194">
    <property type="entry name" value="THIOREDOXIN_1"/>
    <property type="match status" value="1"/>
</dbReference>
<sequence>MRKSLSFVMVLLFSLFLLGGVHADAGGPKVPPFELLSLDGEKYTDKDLLDKPTLLIFWASWCGTCKHELPKVRDLKEKMKGKPFQVIAIGFKDSEANIRGYVKSHPDVFNFPVLYDSNDRVSTRFGAQFTPTLFLLNKKGELVLHHFSGGFFERREFQEALQQLLKEA</sequence>
<keyword evidence="5" id="KW-1185">Reference proteome</keyword>
<organism evidence="4 5">
    <name type="scientific">Candidatus Manganitrophus noduliformans</name>
    <dbReference type="NCBI Taxonomy" id="2606439"/>
    <lineage>
        <taxon>Bacteria</taxon>
        <taxon>Pseudomonadati</taxon>
        <taxon>Nitrospirota</taxon>
        <taxon>Nitrospiria</taxon>
        <taxon>Candidatus Troglogloeales</taxon>
        <taxon>Candidatus Manganitrophaceae</taxon>
        <taxon>Candidatus Manganitrophus</taxon>
    </lineage>
</organism>
<feature type="domain" description="Thioredoxin" evidence="3">
    <location>
        <begin position="24"/>
        <end position="166"/>
    </location>
</feature>
<dbReference type="PANTHER" id="PTHR42852">
    <property type="entry name" value="THIOL:DISULFIDE INTERCHANGE PROTEIN DSBE"/>
    <property type="match status" value="1"/>
</dbReference>
<keyword evidence="1" id="KW-0676">Redox-active center</keyword>
<dbReference type="GO" id="GO:0016209">
    <property type="term" value="F:antioxidant activity"/>
    <property type="evidence" value="ECO:0007669"/>
    <property type="project" value="InterPro"/>
</dbReference>
<proteinExistence type="predicted"/>
<dbReference type="Gene3D" id="3.40.30.10">
    <property type="entry name" value="Glutaredoxin"/>
    <property type="match status" value="1"/>
</dbReference>
<protein>
    <submittedName>
        <fullName evidence="4">TlpA family protein disulfide reductase</fullName>
    </submittedName>
</protein>
<evidence type="ECO:0000313" key="5">
    <source>
        <dbReference type="Proteomes" id="UP000534783"/>
    </source>
</evidence>
<feature type="signal peptide" evidence="2">
    <location>
        <begin position="1"/>
        <end position="23"/>
    </location>
</feature>
<dbReference type="EMBL" id="VTOW01000001">
    <property type="protein sequence ID" value="NKE69665.1"/>
    <property type="molecule type" value="Genomic_DNA"/>
</dbReference>
<dbReference type="InterPro" id="IPR050553">
    <property type="entry name" value="Thioredoxin_ResA/DsbE_sf"/>
</dbReference>
<dbReference type="InterPro" id="IPR017937">
    <property type="entry name" value="Thioredoxin_CS"/>
</dbReference>
<evidence type="ECO:0000313" key="4">
    <source>
        <dbReference type="EMBL" id="NKE69665.1"/>
    </source>
</evidence>
<dbReference type="PANTHER" id="PTHR42852:SF17">
    <property type="entry name" value="THIOREDOXIN-LIKE PROTEIN HI_1115"/>
    <property type="match status" value="1"/>
</dbReference>
<reference evidence="4 5" key="1">
    <citation type="journal article" date="2020" name="Nature">
        <title>Bacterial chemolithoautotrophy via manganese oxidation.</title>
        <authorList>
            <person name="Yu H."/>
            <person name="Leadbetter J.R."/>
        </authorList>
    </citation>
    <scope>NUCLEOTIDE SEQUENCE [LARGE SCALE GENOMIC DNA]</scope>
    <source>
        <strain evidence="4 5">Mn-1</strain>
    </source>
</reference>
<name>A0A7X6DM04_9BACT</name>